<evidence type="ECO:0000313" key="1">
    <source>
        <dbReference type="EMBL" id="KJA21779.1"/>
    </source>
</evidence>
<dbReference type="EMBL" id="KN817555">
    <property type="protein sequence ID" value="KJA21779.1"/>
    <property type="molecule type" value="Genomic_DNA"/>
</dbReference>
<dbReference type="AlphaFoldDB" id="A0A0D2NSF9"/>
<organism evidence="1 2">
    <name type="scientific">Hypholoma sublateritium (strain FD-334 SS-4)</name>
    <dbReference type="NCBI Taxonomy" id="945553"/>
    <lineage>
        <taxon>Eukaryota</taxon>
        <taxon>Fungi</taxon>
        <taxon>Dikarya</taxon>
        <taxon>Basidiomycota</taxon>
        <taxon>Agaricomycotina</taxon>
        <taxon>Agaricomycetes</taxon>
        <taxon>Agaricomycetidae</taxon>
        <taxon>Agaricales</taxon>
        <taxon>Agaricineae</taxon>
        <taxon>Strophariaceae</taxon>
        <taxon>Hypholoma</taxon>
    </lineage>
</organism>
<gene>
    <name evidence="1" type="ORF">HYPSUDRAFT_679813</name>
</gene>
<name>A0A0D2NSF9_HYPSF</name>
<keyword evidence="2" id="KW-1185">Reference proteome</keyword>
<protein>
    <submittedName>
        <fullName evidence="1">Uncharacterized protein</fullName>
    </submittedName>
</protein>
<evidence type="ECO:0000313" key="2">
    <source>
        <dbReference type="Proteomes" id="UP000054270"/>
    </source>
</evidence>
<sequence>MWPICSASVFIELRETLSLGSPDASDTLMTSLILFIGHLIVSWDSRTLIVYYTHRLCITT</sequence>
<dbReference type="Proteomes" id="UP000054270">
    <property type="component" value="Unassembled WGS sequence"/>
</dbReference>
<reference evidence="2" key="1">
    <citation type="submission" date="2014-04" db="EMBL/GenBank/DDBJ databases">
        <title>Evolutionary Origins and Diversification of the Mycorrhizal Mutualists.</title>
        <authorList>
            <consortium name="DOE Joint Genome Institute"/>
            <consortium name="Mycorrhizal Genomics Consortium"/>
            <person name="Kohler A."/>
            <person name="Kuo A."/>
            <person name="Nagy L.G."/>
            <person name="Floudas D."/>
            <person name="Copeland A."/>
            <person name="Barry K.W."/>
            <person name="Cichocki N."/>
            <person name="Veneault-Fourrey C."/>
            <person name="LaButti K."/>
            <person name="Lindquist E.A."/>
            <person name="Lipzen A."/>
            <person name="Lundell T."/>
            <person name="Morin E."/>
            <person name="Murat C."/>
            <person name="Riley R."/>
            <person name="Ohm R."/>
            <person name="Sun H."/>
            <person name="Tunlid A."/>
            <person name="Henrissat B."/>
            <person name="Grigoriev I.V."/>
            <person name="Hibbett D.S."/>
            <person name="Martin F."/>
        </authorList>
    </citation>
    <scope>NUCLEOTIDE SEQUENCE [LARGE SCALE GENOMIC DNA]</scope>
    <source>
        <strain evidence="2">FD-334 SS-4</strain>
    </source>
</reference>
<accession>A0A0D2NSF9</accession>
<proteinExistence type="predicted"/>